<dbReference type="EMBL" id="CAJPVJ010025465">
    <property type="protein sequence ID" value="CAG2179034.1"/>
    <property type="molecule type" value="Genomic_DNA"/>
</dbReference>
<sequence>MERDVTPFIGHKLTLKTYGSHRCLSGISPDTTIQLTPQVTVTPDTENVIDLSAGALDASTLAETIVNTSDLPVTALN</sequence>
<protein>
    <submittedName>
        <fullName evidence="1">Uncharacterized protein</fullName>
    </submittedName>
</protein>
<evidence type="ECO:0000313" key="1">
    <source>
        <dbReference type="EMBL" id="CAD7661898.1"/>
    </source>
</evidence>
<reference evidence="1" key="1">
    <citation type="submission" date="2020-11" db="EMBL/GenBank/DDBJ databases">
        <authorList>
            <person name="Tran Van P."/>
        </authorList>
    </citation>
    <scope>NUCLEOTIDE SEQUENCE</scope>
</reference>
<proteinExistence type="predicted"/>
<gene>
    <name evidence="1" type="ORF">ONB1V03_LOCUS18458</name>
</gene>
<name>A0A7R9MKM4_9ACAR</name>
<keyword evidence="2" id="KW-1185">Reference proteome</keyword>
<dbReference type="EMBL" id="OC940290">
    <property type="protein sequence ID" value="CAD7661898.1"/>
    <property type="molecule type" value="Genomic_DNA"/>
</dbReference>
<dbReference type="Proteomes" id="UP000728032">
    <property type="component" value="Unassembled WGS sequence"/>
</dbReference>
<accession>A0A7R9MKM4</accession>
<organism evidence="1">
    <name type="scientific">Oppiella nova</name>
    <dbReference type="NCBI Taxonomy" id="334625"/>
    <lineage>
        <taxon>Eukaryota</taxon>
        <taxon>Metazoa</taxon>
        <taxon>Ecdysozoa</taxon>
        <taxon>Arthropoda</taxon>
        <taxon>Chelicerata</taxon>
        <taxon>Arachnida</taxon>
        <taxon>Acari</taxon>
        <taxon>Acariformes</taxon>
        <taxon>Sarcoptiformes</taxon>
        <taxon>Oribatida</taxon>
        <taxon>Brachypylina</taxon>
        <taxon>Oppioidea</taxon>
        <taxon>Oppiidae</taxon>
        <taxon>Oppiella</taxon>
    </lineage>
</organism>
<dbReference type="AlphaFoldDB" id="A0A7R9MKM4"/>
<feature type="non-terminal residue" evidence="1">
    <location>
        <position position="1"/>
    </location>
</feature>
<evidence type="ECO:0000313" key="2">
    <source>
        <dbReference type="Proteomes" id="UP000728032"/>
    </source>
</evidence>